<feature type="compositionally biased region" description="Polar residues" evidence="3">
    <location>
        <begin position="543"/>
        <end position="553"/>
    </location>
</feature>
<dbReference type="PANTHER" id="PTHR46652:SF3">
    <property type="entry name" value="LEUCINE-RICH REPEAT-CONTAINING PROTEIN 9"/>
    <property type="match status" value="1"/>
</dbReference>
<gene>
    <name evidence="4" type="ORF">Fcan01_13137</name>
</gene>
<dbReference type="PROSITE" id="PS51450">
    <property type="entry name" value="LRR"/>
    <property type="match status" value="5"/>
</dbReference>
<dbReference type="InterPro" id="IPR001611">
    <property type="entry name" value="Leu-rich_rpt"/>
</dbReference>
<dbReference type="SMART" id="SM00369">
    <property type="entry name" value="LRR_TYP"/>
    <property type="match status" value="4"/>
</dbReference>
<keyword evidence="5" id="KW-1185">Reference proteome</keyword>
<feature type="compositionally biased region" description="Basic residues" evidence="3">
    <location>
        <begin position="558"/>
        <end position="570"/>
    </location>
</feature>
<dbReference type="InterPro" id="IPR050836">
    <property type="entry name" value="SDS22/Internalin_LRR"/>
</dbReference>
<comment type="caution">
    <text evidence="4">The sequence shown here is derived from an EMBL/GenBank/DDBJ whole genome shotgun (WGS) entry which is preliminary data.</text>
</comment>
<feature type="region of interest" description="Disordered" evidence="3">
    <location>
        <begin position="1"/>
        <end position="20"/>
    </location>
</feature>
<dbReference type="EMBL" id="LNIX01000007">
    <property type="protein sequence ID" value="OXA52318.1"/>
    <property type="molecule type" value="Genomic_DNA"/>
</dbReference>
<name>A0A226E4V9_FOLCA</name>
<dbReference type="AlphaFoldDB" id="A0A226E4V9"/>
<feature type="compositionally biased region" description="Basic and acidic residues" evidence="3">
    <location>
        <begin position="592"/>
        <end position="601"/>
    </location>
</feature>
<feature type="compositionally biased region" description="Low complexity" evidence="3">
    <location>
        <begin position="54"/>
        <end position="65"/>
    </location>
</feature>
<dbReference type="PANTHER" id="PTHR46652">
    <property type="entry name" value="LEUCINE-RICH REPEAT AND IQ DOMAIN-CONTAINING PROTEIN 1-RELATED"/>
    <property type="match status" value="1"/>
</dbReference>
<protein>
    <recommendedName>
        <fullName evidence="6">Protein phosphatase 1 regulatory subunit 7</fullName>
    </recommendedName>
</protein>
<keyword evidence="1" id="KW-0433">Leucine-rich repeat</keyword>
<dbReference type="Gene3D" id="3.80.10.10">
    <property type="entry name" value="Ribonuclease Inhibitor"/>
    <property type="match status" value="2"/>
</dbReference>
<feature type="compositionally biased region" description="Pro residues" evidence="3">
    <location>
        <begin position="66"/>
        <end position="76"/>
    </location>
</feature>
<dbReference type="SMART" id="SM00365">
    <property type="entry name" value="LRR_SD22"/>
    <property type="match status" value="5"/>
</dbReference>
<organism evidence="4 5">
    <name type="scientific">Folsomia candida</name>
    <name type="common">Springtail</name>
    <dbReference type="NCBI Taxonomy" id="158441"/>
    <lineage>
        <taxon>Eukaryota</taxon>
        <taxon>Metazoa</taxon>
        <taxon>Ecdysozoa</taxon>
        <taxon>Arthropoda</taxon>
        <taxon>Hexapoda</taxon>
        <taxon>Collembola</taxon>
        <taxon>Entomobryomorpha</taxon>
        <taxon>Isotomoidea</taxon>
        <taxon>Isotomidae</taxon>
        <taxon>Proisotominae</taxon>
        <taxon>Folsomia</taxon>
    </lineage>
</organism>
<dbReference type="InterPro" id="IPR003591">
    <property type="entry name" value="Leu-rich_rpt_typical-subtyp"/>
</dbReference>
<dbReference type="SUPFAM" id="SSF52058">
    <property type="entry name" value="L domain-like"/>
    <property type="match status" value="1"/>
</dbReference>
<evidence type="ECO:0008006" key="6">
    <source>
        <dbReference type="Google" id="ProtNLM"/>
    </source>
</evidence>
<dbReference type="OMA" id="RDEMEYH"/>
<sequence>MMRGFRPRRLEGYSKGKGKKSLLEGDQFFSDEDEFDDVFYSEREKDYVKKSNKTWKSSTKTTIPPKKLPIPRPHPPCRQESVELTQSEAARNPKEEFAPSLSSELIEKGSILTKELTQSGISNVFKGSIARNVNNKEGVDAEHLKNVVSLHLQKKGINQIMSDAFQSFGSLAHLYLYDNKIMEMAGFSQLPQLESLHLSGNRIRRIADLKNSFNLRQLYLGQNEIEVIEGLENLSMLVELHIEHQRLPSEQSIIFSPNSLDTISRKLKVLNTSGNQLESIEDLLCMDVLDTLNLSRNRLTNLEHTSQVLRTLGQLRILDLRENRILKNPKYKEQIVGFCSGIEVLDEKDVNDTQRKTLQRMCAIKALRNQKQFQSTKTNPVHPVSSFPGAFRSVHRDQNVMQSRSVPVVMPLSAAKIYDEPFVFSTPISMSPTPDQFARMVTLPYDPASEGDVNTSEAEDLYAATRSSIQPAEEIESDSMSEMAKIIFRLSNLSPSNDNIGRARRSNHSSSHYWNVNRGFGDRFSTLKESRPLSPLEVEVPQSAMSKTQQNLGSVGRRPARRPMTRKLPPRKSMGAGRTLSPLEELPTPDSTVRDQLEGRSDWTSLQPWTTSLPQLLPRNKRVVGFAASDSKLMK</sequence>
<evidence type="ECO:0000313" key="5">
    <source>
        <dbReference type="Proteomes" id="UP000198287"/>
    </source>
</evidence>
<dbReference type="Pfam" id="PF13855">
    <property type="entry name" value="LRR_8"/>
    <property type="match status" value="1"/>
</dbReference>
<accession>A0A226E4V9</accession>
<dbReference type="OrthoDB" id="10262005at2759"/>
<dbReference type="STRING" id="158441.A0A226E4V9"/>
<feature type="region of interest" description="Disordered" evidence="3">
    <location>
        <begin position="535"/>
        <end position="601"/>
    </location>
</feature>
<evidence type="ECO:0000256" key="2">
    <source>
        <dbReference type="ARBA" id="ARBA00022737"/>
    </source>
</evidence>
<evidence type="ECO:0000256" key="3">
    <source>
        <dbReference type="SAM" id="MobiDB-lite"/>
    </source>
</evidence>
<proteinExistence type="predicted"/>
<keyword evidence="2" id="KW-0677">Repeat</keyword>
<reference evidence="4 5" key="1">
    <citation type="submission" date="2015-12" db="EMBL/GenBank/DDBJ databases">
        <title>The genome of Folsomia candida.</title>
        <authorList>
            <person name="Faddeeva A."/>
            <person name="Derks M.F."/>
            <person name="Anvar Y."/>
            <person name="Smit S."/>
            <person name="Van Straalen N."/>
            <person name="Roelofs D."/>
        </authorList>
    </citation>
    <scope>NUCLEOTIDE SEQUENCE [LARGE SCALE GENOMIC DNA]</scope>
    <source>
        <strain evidence="4 5">VU population</strain>
        <tissue evidence="4">Whole body</tissue>
    </source>
</reference>
<dbReference type="Proteomes" id="UP000198287">
    <property type="component" value="Unassembled WGS sequence"/>
</dbReference>
<dbReference type="InterPro" id="IPR032675">
    <property type="entry name" value="LRR_dom_sf"/>
</dbReference>
<feature type="region of interest" description="Disordered" evidence="3">
    <location>
        <begin position="50"/>
        <end position="101"/>
    </location>
</feature>
<dbReference type="CDD" id="cd21340">
    <property type="entry name" value="PPP1R42"/>
    <property type="match status" value="1"/>
</dbReference>
<evidence type="ECO:0000256" key="1">
    <source>
        <dbReference type="ARBA" id="ARBA00022614"/>
    </source>
</evidence>
<evidence type="ECO:0000313" key="4">
    <source>
        <dbReference type="EMBL" id="OXA52318.1"/>
    </source>
</evidence>